<evidence type="ECO:0000313" key="2">
    <source>
        <dbReference type="EMBL" id="VVD68525.1"/>
    </source>
</evidence>
<name>A0A5E4RZE6_9BURK</name>
<organism evidence="2 3">
    <name type="scientific">Pandoraea communis</name>
    <dbReference type="NCBI Taxonomy" id="2508297"/>
    <lineage>
        <taxon>Bacteria</taxon>
        <taxon>Pseudomonadati</taxon>
        <taxon>Pseudomonadota</taxon>
        <taxon>Betaproteobacteria</taxon>
        <taxon>Burkholderiales</taxon>
        <taxon>Burkholderiaceae</taxon>
        <taxon>Pandoraea</taxon>
    </lineage>
</organism>
<evidence type="ECO:0000313" key="3">
    <source>
        <dbReference type="Proteomes" id="UP000383971"/>
    </source>
</evidence>
<feature type="region of interest" description="Disordered" evidence="1">
    <location>
        <begin position="1"/>
        <end position="44"/>
    </location>
</feature>
<dbReference type="AlphaFoldDB" id="A0A5E4RZE6"/>
<reference evidence="2 3" key="1">
    <citation type="submission" date="2019-08" db="EMBL/GenBank/DDBJ databases">
        <authorList>
            <person name="Peeters C."/>
        </authorList>
    </citation>
    <scope>NUCLEOTIDE SEQUENCE [LARGE SCALE GENOMIC DNA]</scope>
    <source>
        <strain evidence="2 3">LMG 31111</strain>
    </source>
</reference>
<proteinExistence type="predicted"/>
<accession>A0A5E4RZE6</accession>
<dbReference type="Proteomes" id="UP000383971">
    <property type="component" value="Unassembled WGS sequence"/>
</dbReference>
<dbReference type="EMBL" id="CABPSE010000001">
    <property type="protein sequence ID" value="VVD68525.1"/>
    <property type="molecule type" value="Genomic_DNA"/>
</dbReference>
<gene>
    <name evidence="2" type="ORF">PCO31111_00493</name>
</gene>
<evidence type="ECO:0000256" key="1">
    <source>
        <dbReference type="SAM" id="MobiDB-lite"/>
    </source>
</evidence>
<sequence length="44" mass="4788">MRNQTPSPAGNRTVTSRPPPVASASDTAARLLPQERDSIRVEWA</sequence>
<feature type="compositionally biased region" description="Basic and acidic residues" evidence="1">
    <location>
        <begin position="33"/>
        <end position="44"/>
    </location>
</feature>
<feature type="compositionally biased region" description="Polar residues" evidence="1">
    <location>
        <begin position="1"/>
        <end position="16"/>
    </location>
</feature>
<protein>
    <submittedName>
        <fullName evidence="2">Uncharacterized protein</fullName>
    </submittedName>
</protein>
<keyword evidence="3" id="KW-1185">Reference proteome</keyword>